<evidence type="ECO:0000313" key="4">
    <source>
        <dbReference type="EMBL" id="MBK4218127.1"/>
    </source>
</evidence>
<dbReference type="EMBL" id="JAEPRQ010000013">
    <property type="protein sequence ID" value="MBK4218127.1"/>
    <property type="molecule type" value="Genomic_DNA"/>
</dbReference>
<keyword evidence="1 4" id="KW-0808">Transferase</keyword>
<protein>
    <submittedName>
        <fullName evidence="4">3-deoxy-manno-octulosonate cytidylyltransferase</fullName>
        <ecNumber evidence="4">2.7.7.38</ecNumber>
    </submittedName>
</protein>
<evidence type="ECO:0000256" key="3">
    <source>
        <dbReference type="ARBA" id="ARBA00022985"/>
    </source>
</evidence>
<dbReference type="NCBIfam" id="NF003950">
    <property type="entry name" value="PRK05450.1-3"/>
    <property type="match status" value="1"/>
</dbReference>
<comment type="caution">
    <text evidence="4">The sequence shown here is derived from an EMBL/GenBank/DDBJ whole genome shotgun (WGS) entry which is preliminary data.</text>
</comment>
<dbReference type="NCBIfam" id="NF003952">
    <property type="entry name" value="PRK05450.1-5"/>
    <property type="match status" value="1"/>
</dbReference>
<accession>A0A934SHV3</accession>
<keyword evidence="3" id="KW-0448">Lipopolysaccharide biosynthesis</keyword>
<dbReference type="PANTHER" id="PTHR42866">
    <property type="entry name" value="3-DEOXY-MANNO-OCTULOSONATE CYTIDYLYLTRANSFERASE"/>
    <property type="match status" value="1"/>
</dbReference>
<keyword evidence="2 4" id="KW-0548">Nucleotidyltransferase</keyword>
<dbReference type="SUPFAM" id="SSF53448">
    <property type="entry name" value="Nucleotide-diphospho-sugar transferases"/>
    <property type="match status" value="1"/>
</dbReference>
<keyword evidence="5" id="KW-1185">Reference proteome</keyword>
<organism evidence="4 5">
    <name type="scientific">Paracoccus caeni</name>
    <dbReference type="NCBI Taxonomy" id="657651"/>
    <lineage>
        <taxon>Bacteria</taxon>
        <taxon>Pseudomonadati</taxon>
        <taxon>Pseudomonadota</taxon>
        <taxon>Alphaproteobacteria</taxon>
        <taxon>Rhodobacterales</taxon>
        <taxon>Paracoccaceae</taxon>
        <taxon>Paracoccus</taxon>
    </lineage>
</organism>
<gene>
    <name evidence="4" type="primary">kdsB</name>
    <name evidence="4" type="ORF">JJJ17_19545</name>
</gene>
<dbReference type="EC" id="2.7.7.38" evidence="4"/>
<evidence type="ECO:0000256" key="2">
    <source>
        <dbReference type="ARBA" id="ARBA00022695"/>
    </source>
</evidence>
<dbReference type="AlphaFoldDB" id="A0A934SHV3"/>
<name>A0A934SHV3_9RHOB</name>
<sequence length="271" mass="29077">MTDACIIIPARYASSRYPGKPLATLTGASGTPRSLLERSVIAARKASEDAGGAIPVFVATDDDRIAAEAARIGAEVIMTDAACRNGTERVAQAVERAGLSSEIVVNLQGDAPLTPPGFVTALLDAMRSNPETGVATPILRCDVEAVENFIEDRRNGRVGATTVVTNRLGQALYFSKEVLPFTNGKGVVDGIVPVFHHVGLYAYRQPALAAYQQWEPGPLEELEGLEQLRFLENGHPVGAVEVHAPGAKFWELNNPSDVPLIERYLSQMGWD</sequence>
<dbReference type="InterPro" id="IPR029044">
    <property type="entry name" value="Nucleotide-diphossugar_trans"/>
</dbReference>
<evidence type="ECO:0000313" key="5">
    <source>
        <dbReference type="Proteomes" id="UP000640485"/>
    </source>
</evidence>
<reference evidence="4" key="1">
    <citation type="submission" date="2021-01" db="EMBL/GenBank/DDBJ databases">
        <title>Paracoccus amoyensis sp. nov., isolated from the surface seawater along the coast of Xiamen Island, China.</title>
        <authorList>
            <person name="Lyu L."/>
        </authorList>
    </citation>
    <scope>NUCLEOTIDE SEQUENCE</scope>
    <source>
        <strain evidence="4">MJ17</strain>
    </source>
</reference>
<dbReference type="GO" id="GO:0009103">
    <property type="term" value="P:lipopolysaccharide biosynthetic process"/>
    <property type="evidence" value="ECO:0007669"/>
    <property type="project" value="UniProtKB-KW"/>
</dbReference>
<dbReference type="Proteomes" id="UP000640485">
    <property type="component" value="Unassembled WGS sequence"/>
</dbReference>
<evidence type="ECO:0000256" key="1">
    <source>
        <dbReference type="ARBA" id="ARBA00022679"/>
    </source>
</evidence>
<dbReference type="GO" id="GO:0005829">
    <property type="term" value="C:cytosol"/>
    <property type="evidence" value="ECO:0007669"/>
    <property type="project" value="TreeGrafter"/>
</dbReference>
<dbReference type="GO" id="GO:0008690">
    <property type="term" value="F:3-deoxy-manno-octulosonate cytidylyltransferase activity"/>
    <property type="evidence" value="ECO:0007669"/>
    <property type="project" value="UniProtKB-EC"/>
</dbReference>
<dbReference type="Pfam" id="PF02348">
    <property type="entry name" value="CTP_transf_3"/>
    <property type="match status" value="1"/>
</dbReference>
<dbReference type="InterPro" id="IPR003329">
    <property type="entry name" value="Cytidylyl_trans"/>
</dbReference>
<dbReference type="Gene3D" id="3.90.550.10">
    <property type="entry name" value="Spore Coat Polysaccharide Biosynthesis Protein SpsA, Chain A"/>
    <property type="match status" value="1"/>
</dbReference>
<dbReference type="RefSeq" id="WP_200689476.1">
    <property type="nucleotide sequence ID" value="NZ_JAEPRQ010000013.1"/>
</dbReference>
<proteinExistence type="predicted"/>
<dbReference type="PANTHER" id="PTHR42866:SF2">
    <property type="entry name" value="3-DEOXY-MANNO-OCTULOSONATE CYTIDYLYLTRANSFERASE, MITOCHONDRIAL"/>
    <property type="match status" value="1"/>
</dbReference>